<dbReference type="RefSeq" id="WP_198124466.1">
    <property type="nucleotide sequence ID" value="NZ_JAECZC010000014.1"/>
</dbReference>
<dbReference type="SUPFAM" id="SSF56634">
    <property type="entry name" value="Heme-dependent catalase-like"/>
    <property type="match status" value="1"/>
</dbReference>
<evidence type="ECO:0000256" key="2">
    <source>
        <dbReference type="ARBA" id="ARBA00022559"/>
    </source>
</evidence>
<comment type="similarity">
    <text evidence="1">Belongs to the catalase family.</text>
</comment>
<evidence type="ECO:0000256" key="4">
    <source>
        <dbReference type="ARBA" id="ARBA00022723"/>
    </source>
</evidence>
<dbReference type="GO" id="GO:0020037">
    <property type="term" value="F:heme binding"/>
    <property type="evidence" value="ECO:0007669"/>
    <property type="project" value="InterPro"/>
</dbReference>
<dbReference type="GO" id="GO:0004096">
    <property type="term" value="F:catalase activity"/>
    <property type="evidence" value="ECO:0007669"/>
    <property type="project" value="UniProtKB-EC"/>
</dbReference>
<dbReference type="InterPro" id="IPR011614">
    <property type="entry name" value="Catalase_core"/>
</dbReference>
<dbReference type="GO" id="GO:0005737">
    <property type="term" value="C:cytoplasm"/>
    <property type="evidence" value="ECO:0007669"/>
    <property type="project" value="TreeGrafter"/>
</dbReference>
<evidence type="ECO:0000256" key="5">
    <source>
        <dbReference type="ARBA" id="ARBA00023002"/>
    </source>
</evidence>
<keyword evidence="3" id="KW-0349">Heme</keyword>
<dbReference type="Gene3D" id="2.40.180.10">
    <property type="entry name" value="Catalase core domain"/>
    <property type="match status" value="1"/>
</dbReference>
<dbReference type="PANTHER" id="PTHR11465:SF9">
    <property type="entry name" value="CATALASE"/>
    <property type="match status" value="1"/>
</dbReference>
<sequence length="93" mass="10279">MNKEKEVLTTDAGIPVSDNQNLLGAGARGPLLMQDFYLNEKVAHSHQEFIPQRVVNAKSSGAYGTVTTTNYTQVGNLLRFLPVLPQLCKVYRT</sequence>
<keyword evidence="9" id="KW-1185">Reference proteome</keyword>
<reference evidence="8 9" key="1">
    <citation type="journal article" date="2021" name="Int. J. Syst. Evol. Microbiol.">
        <title>Amazonocrinis nigriterrae gen. nov., sp. nov., Atlanticothrix silvestris gen. nov., sp. nov. and Dendronalium phyllosphericum gen. nov., sp. nov., nostocacean cyanobacteria from Brazilian environments.</title>
        <authorList>
            <person name="Alvarenga D.O."/>
            <person name="Andreote A.P.D."/>
            <person name="Branco L.H.Z."/>
            <person name="Delbaje E."/>
            <person name="Cruz R.B."/>
            <person name="Varani A.M."/>
            <person name="Fiore M.F."/>
        </authorList>
    </citation>
    <scope>NUCLEOTIDE SEQUENCE [LARGE SCALE GENOMIC DNA]</scope>
    <source>
        <strain evidence="8 9">CENA67</strain>
    </source>
</reference>
<evidence type="ECO:0000313" key="9">
    <source>
        <dbReference type="Proteomes" id="UP000632766"/>
    </source>
</evidence>
<feature type="domain" description="Catalase core" evidence="7">
    <location>
        <begin position="9"/>
        <end position="71"/>
    </location>
</feature>
<dbReference type="AlphaFoldDB" id="A0A8J7LAF6"/>
<keyword evidence="4" id="KW-0479">Metal-binding</keyword>
<dbReference type="GO" id="GO:0042744">
    <property type="term" value="P:hydrogen peroxide catabolic process"/>
    <property type="evidence" value="ECO:0007669"/>
    <property type="project" value="TreeGrafter"/>
</dbReference>
<dbReference type="Pfam" id="PF00199">
    <property type="entry name" value="Catalase"/>
    <property type="match status" value="1"/>
</dbReference>
<dbReference type="InterPro" id="IPR020835">
    <property type="entry name" value="Catalase_sf"/>
</dbReference>
<dbReference type="EC" id="1.11.1.6" evidence="8"/>
<gene>
    <name evidence="8" type="ORF">I8748_10240</name>
</gene>
<dbReference type="Proteomes" id="UP000632766">
    <property type="component" value="Unassembled WGS sequence"/>
</dbReference>
<dbReference type="GO" id="GO:0042542">
    <property type="term" value="P:response to hydrogen peroxide"/>
    <property type="evidence" value="ECO:0007669"/>
    <property type="project" value="TreeGrafter"/>
</dbReference>
<accession>A0A8J7LAF6</accession>
<evidence type="ECO:0000256" key="3">
    <source>
        <dbReference type="ARBA" id="ARBA00022617"/>
    </source>
</evidence>
<name>A0A8J7LAF6_9NOST</name>
<evidence type="ECO:0000256" key="6">
    <source>
        <dbReference type="ARBA" id="ARBA00023004"/>
    </source>
</evidence>
<dbReference type="InterPro" id="IPR018028">
    <property type="entry name" value="Catalase"/>
</dbReference>
<keyword evidence="2 8" id="KW-0575">Peroxidase</keyword>
<evidence type="ECO:0000256" key="1">
    <source>
        <dbReference type="ARBA" id="ARBA00005329"/>
    </source>
</evidence>
<dbReference type="PANTHER" id="PTHR11465">
    <property type="entry name" value="CATALASE"/>
    <property type="match status" value="1"/>
</dbReference>
<keyword evidence="5 8" id="KW-0560">Oxidoreductase</keyword>
<comment type="caution">
    <text evidence="8">The sequence shown here is derived from an EMBL/GenBank/DDBJ whole genome shotgun (WGS) entry which is preliminary data.</text>
</comment>
<dbReference type="PROSITE" id="PS51402">
    <property type="entry name" value="CATALASE_3"/>
    <property type="match status" value="1"/>
</dbReference>
<keyword evidence="6" id="KW-0408">Iron</keyword>
<dbReference type="EMBL" id="JAECZC010000014">
    <property type="protein sequence ID" value="MBH8562551.1"/>
    <property type="molecule type" value="Genomic_DNA"/>
</dbReference>
<proteinExistence type="inferred from homology"/>
<protein>
    <submittedName>
        <fullName evidence="8">Catalase</fullName>
        <ecNumber evidence="8">1.11.1.6</ecNumber>
    </submittedName>
</protein>
<evidence type="ECO:0000313" key="8">
    <source>
        <dbReference type="EMBL" id="MBH8562551.1"/>
    </source>
</evidence>
<dbReference type="GO" id="GO:0046872">
    <property type="term" value="F:metal ion binding"/>
    <property type="evidence" value="ECO:0007669"/>
    <property type="project" value="UniProtKB-KW"/>
</dbReference>
<evidence type="ECO:0000259" key="7">
    <source>
        <dbReference type="Pfam" id="PF00199"/>
    </source>
</evidence>
<organism evidence="8 9">
    <name type="scientific">Amazonocrinis nigriterrae CENA67</name>
    <dbReference type="NCBI Taxonomy" id="2794033"/>
    <lineage>
        <taxon>Bacteria</taxon>
        <taxon>Bacillati</taxon>
        <taxon>Cyanobacteriota</taxon>
        <taxon>Cyanophyceae</taxon>
        <taxon>Nostocales</taxon>
        <taxon>Nostocaceae</taxon>
        <taxon>Amazonocrinis</taxon>
        <taxon>Amazonocrinis nigriterrae</taxon>
    </lineage>
</organism>